<dbReference type="Pfam" id="PF00439">
    <property type="entry name" value="Bromodomain"/>
    <property type="match status" value="1"/>
</dbReference>
<dbReference type="GO" id="GO:0006357">
    <property type="term" value="P:regulation of transcription by RNA polymerase II"/>
    <property type="evidence" value="ECO:0007669"/>
    <property type="project" value="TreeGrafter"/>
</dbReference>
<evidence type="ECO:0000256" key="5">
    <source>
        <dbReference type="ARBA" id="ARBA00023242"/>
    </source>
</evidence>
<dbReference type="InterPro" id="IPR001487">
    <property type="entry name" value="Bromodomain"/>
</dbReference>
<evidence type="ECO:0000256" key="3">
    <source>
        <dbReference type="ARBA" id="ARBA00023117"/>
    </source>
</evidence>
<sequence>MGIRLRYLAAAVVLCTIFYYADAQGLNDPITQYIEGRLGNRRIFWCPSGYGYLAFCPQPTDWDNYNWCCTFPYMGSWKPSCCQFAIPTGAVVAIILAAIVLLEKIEDGLYSSLPEMRDDCQLIVSNALQYNQPTTVFYLAAKRLSNLISYYFGEPYLRFLFHTLPSANKIPFELVGIRPLASMPSDRPINRRRGVVRDEMTSDECLQKADAKIRNRLSSKPLPKLGFLSERNGTVVLNVVAGGGEEDSAPRRVTIGDVVGPLEEGTTGMIQMQDHRLFSQSTVNYLNYGPFSSFAPMYDSTWATMTKQETDLFLRTYGDKQNARDATSMRSFVENCPEFLELKFLEKGRRLK</sequence>
<dbReference type="Pfam" id="PF12024">
    <property type="entry name" value="DUF3512"/>
    <property type="match status" value="1"/>
</dbReference>
<dbReference type="SUPFAM" id="SSF47370">
    <property type="entry name" value="Bromodomain"/>
    <property type="match status" value="1"/>
</dbReference>
<evidence type="ECO:0000256" key="7">
    <source>
        <dbReference type="SAM" id="SignalP"/>
    </source>
</evidence>
<organism evidence="9 10">
    <name type="scientific">Caenorhabditis tropicalis</name>
    <dbReference type="NCBI Taxonomy" id="1561998"/>
    <lineage>
        <taxon>Eukaryota</taxon>
        <taxon>Metazoa</taxon>
        <taxon>Ecdysozoa</taxon>
        <taxon>Nematoda</taxon>
        <taxon>Chromadorea</taxon>
        <taxon>Rhabditida</taxon>
        <taxon>Rhabditina</taxon>
        <taxon>Rhabditomorpha</taxon>
        <taxon>Rhabditoidea</taxon>
        <taxon>Rhabditidae</taxon>
        <taxon>Peloderinae</taxon>
        <taxon>Caenorhabditis</taxon>
    </lineage>
</organism>
<evidence type="ECO:0000256" key="4">
    <source>
        <dbReference type="ARBA" id="ARBA00023163"/>
    </source>
</evidence>
<proteinExistence type="predicted"/>
<feature type="transmembrane region" description="Helical" evidence="6">
    <location>
        <begin position="84"/>
        <end position="102"/>
    </location>
</feature>
<keyword evidence="3" id="KW-0103">Bromodomain</keyword>
<keyword evidence="6" id="KW-0812">Transmembrane</keyword>
<dbReference type="InterPro" id="IPR036427">
    <property type="entry name" value="Bromodomain-like_sf"/>
</dbReference>
<dbReference type="InterPro" id="IPR021900">
    <property type="entry name" value="DUF3512"/>
</dbReference>
<evidence type="ECO:0000313" key="10">
    <source>
        <dbReference type="WBParaSite" id="Csp11.Scaffold629.g9965.t2"/>
    </source>
</evidence>
<accession>A0A1I7UJJ4</accession>
<feature type="signal peptide" evidence="7">
    <location>
        <begin position="1"/>
        <end position="23"/>
    </location>
</feature>
<evidence type="ECO:0000256" key="2">
    <source>
        <dbReference type="ARBA" id="ARBA00023015"/>
    </source>
</evidence>
<dbReference type="InterPro" id="IPR051831">
    <property type="entry name" value="Bromodomain_contain_prot"/>
</dbReference>
<dbReference type="WBParaSite" id="Csp11.Scaffold629.g9965.t2">
    <property type="protein sequence ID" value="Csp11.Scaffold629.g9965.t2"/>
    <property type="gene ID" value="Csp11.Scaffold629.g9965"/>
</dbReference>
<dbReference type="AlphaFoldDB" id="A0A1I7UJJ4"/>
<keyword evidence="7" id="KW-0732">Signal</keyword>
<keyword evidence="9" id="KW-1185">Reference proteome</keyword>
<evidence type="ECO:0000256" key="1">
    <source>
        <dbReference type="ARBA" id="ARBA00004123"/>
    </source>
</evidence>
<evidence type="ECO:0000256" key="6">
    <source>
        <dbReference type="SAM" id="Phobius"/>
    </source>
</evidence>
<name>A0A1I7UJJ4_9PELO</name>
<protein>
    <submittedName>
        <fullName evidence="10">Bromo domain-containing protein</fullName>
    </submittedName>
</protein>
<dbReference type="Proteomes" id="UP000095282">
    <property type="component" value="Unplaced"/>
</dbReference>
<dbReference type="PANTHER" id="PTHR22881">
    <property type="entry name" value="BROMODOMAIN CONTAINING PROTEIN"/>
    <property type="match status" value="1"/>
</dbReference>
<keyword evidence="2" id="KW-0805">Transcription regulation</keyword>
<evidence type="ECO:0000259" key="8">
    <source>
        <dbReference type="Pfam" id="PF00439"/>
    </source>
</evidence>
<dbReference type="STRING" id="1561998.A0A1I7UJJ4"/>
<keyword evidence="6" id="KW-1133">Transmembrane helix</keyword>
<keyword evidence="6" id="KW-0472">Membrane</keyword>
<feature type="chain" id="PRO_5009308980" evidence="7">
    <location>
        <begin position="24"/>
        <end position="352"/>
    </location>
</feature>
<feature type="domain" description="Bromo" evidence="8">
    <location>
        <begin position="103"/>
        <end position="142"/>
    </location>
</feature>
<dbReference type="Gene3D" id="1.20.920.10">
    <property type="entry name" value="Bromodomain-like"/>
    <property type="match status" value="1"/>
</dbReference>
<dbReference type="PANTHER" id="PTHR22881:SF27">
    <property type="entry name" value="BROMODOMAIN CONTAINING 7_9"/>
    <property type="match status" value="1"/>
</dbReference>
<dbReference type="GO" id="GO:0005634">
    <property type="term" value="C:nucleus"/>
    <property type="evidence" value="ECO:0007669"/>
    <property type="project" value="UniProtKB-SubCell"/>
</dbReference>
<keyword evidence="4" id="KW-0804">Transcription</keyword>
<comment type="subcellular location">
    <subcellularLocation>
        <location evidence="1">Nucleus</location>
    </subcellularLocation>
</comment>
<evidence type="ECO:0000313" key="9">
    <source>
        <dbReference type="Proteomes" id="UP000095282"/>
    </source>
</evidence>
<keyword evidence="5" id="KW-0539">Nucleus</keyword>
<reference evidence="10" key="1">
    <citation type="submission" date="2016-11" db="UniProtKB">
        <authorList>
            <consortium name="WormBaseParasite"/>
        </authorList>
    </citation>
    <scope>IDENTIFICATION</scope>
</reference>